<dbReference type="Proteomes" id="UP000594260">
    <property type="component" value="Unplaced"/>
</dbReference>
<feature type="compositionally biased region" description="Polar residues" evidence="1">
    <location>
        <begin position="63"/>
        <end position="73"/>
    </location>
</feature>
<keyword evidence="2" id="KW-1133">Transmembrane helix</keyword>
<dbReference type="GeneID" id="111244845"/>
<proteinExistence type="predicted"/>
<dbReference type="EnsemblMetazoa" id="XM_022792336">
    <property type="protein sequence ID" value="XP_022648071"/>
    <property type="gene ID" value="LOC111244845"/>
</dbReference>
<evidence type="ECO:0000256" key="2">
    <source>
        <dbReference type="SAM" id="Phobius"/>
    </source>
</evidence>
<dbReference type="RefSeq" id="XP_022648071.1">
    <property type="nucleotide sequence ID" value="XM_022792336.1"/>
</dbReference>
<dbReference type="InParanoid" id="A0A7M7J7Y6"/>
<name>A0A7M7J7Y6_VARDE</name>
<organism evidence="3 4">
    <name type="scientific">Varroa destructor</name>
    <name type="common">Honeybee mite</name>
    <dbReference type="NCBI Taxonomy" id="109461"/>
    <lineage>
        <taxon>Eukaryota</taxon>
        <taxon>Metazoa</taxon>
        <taxon>Ecdysozoa</taxon>
        <taxon>Arthropoda</taxon>
        <taxon>Chelicerata</taxon>
        <taxon>Arachnida</taxon>
        <taxon>Acari</taxon>
        <taxon>Parasitiformes</taxon>
        <taxon>Mesostigmata</taxon>
        <taxon>Gamasina</taxon>
        <taxon>Dermanyssoidea</taxon>
        <taxon>Varroidae</taxon>
        <taxon>Varroa</taxon>
    </lineage>
</organism>
<dbReference type="AlphaFoldDB" id="A0A7M7J7Y6"/>
<evidence type="ECO:0000256" key="1">
    <source>
        <dbReference type="SAM" id="MobiDB-lite"/>
    </source>
</evidence>
<feature type="compositionally biased region" description="Basic and acidic residues" evidence="1">
    <location>
        <begin position="77"/>
        <end position="88"/>
    </location>
</feature>
<keyword evidence="2" id="KW-0472">Membrane</keyword>
<feature type="region of interest" description="Disordered" evidence="1">
    <location>
        <begin position="63"/>
        <end position="93"/>
    </location>
</feature>
<feature type="transmembrane region" description="Helical" evidence="2">
    <location>
        <begin position="175"/>
        <end position="194"/>
    </location>
</feature>
<reference evidence="3" key="1">
    <citation type="submission" date="2021-01" db="UniProtKB">
        <authorList>
            <consortium name="EnsemblMetazoa"/>
        </authorList>
    </citation>
    <scope>IDENTIFICATION</scope>
</reference>
<protein>
    <submittedName>
        <fullName evidence="3">Uncharacterized protein</fullName>
    </submittedName>
</protein>
<feature type="transmembrane region" description="Helical" evidence="2">
    <location>
        <begin position="30"/>
        <end position="55"/>
    </location>
</feature>
<evidence type="ECO:0000313" key="3">
    <source>
        <dbReference type="EnsemblMetazoa" id="XP_022648071"/>
    </source>
</evidence>
<dbReference type="KEGG" id="vde:111244845"/>
<accession>A0A7M7J7Y6</accession>
<keyword evidence="4" id="KW-1185">Reference proteome</keyword>
<sequence length="204" mass="23000">MIVKTLNVTRLETRQGQFSYQVTQDVYINIMHYCFILPCGLAILDLLFIVLIHVISLRSTSEESGAQDSIQQHRMSRLREPSDREMSDPRGSPTTICEQLRYNELDEHSAGKSPPSTESKAAVVRRLKLNARSVSVACLKYFHDTTVKVTSRPAPAQQCQDKLSSASDIRLKNRLFAVFYVVTTTECAIAISVVRRRLTKPIVA</sequence>
<evidence type="ECO:0000313" key="4">
    <source>
        <dbReference type="Proteomes" id="UP000594260"/>
    </source>
</evidence>
<keyword evidence="2" id="KW-0812">Transmembrane</keyword>